<name>A0ABU7NPY4_9ACTN</name>
<evidence type="ECO:0008006" key="3">
    <source>
        <dbReference type="Google" id="ProtNLM"/>
    </source>
</evidence>
<protein>
    <recommendedName>
        <fullName evidence="3">SseB protein N-terminal domain-containing protein</fullName>
    </recommendedName>
</protein>
<comment type="caution">
    <text evidence="1">The sequence shown here is derived from an EMBL/GenBank/DDBJ whole genome shotgun (WGS) entry which is preliminary data.</text>
</comment>
<organism evidence="1 2">
    <name type="scientific">Streptomyces bugieae</name>
    <dbReference type="NCBI Taxonomy" id="3098223"/>
    <lineage>
        <taxon>Bacteria</taxon>
        <taxon>Bacillati</taxon>
        <taxon>Actinomycetota</taxon>
        <taxon>Actinomycetes</taxon>
        <taxon>Kitasatosporales</taxon>
        <taxon>Streptomycetaceae</taxon>
        <taxon>Streptomyces</taxon>
    </lineage>
</organism>
<keyword evidence="2" id="KW-1185">Reference proteome</keyword>
<dbReference type="Proteomes" id="UP001307760">
    <property type="component" value="Unassembled WGS sequence"/>
</dbReference>
<gene>
    <name evidence="1" type="ORF">V2J85_16320</name>
</gene>
<evidence type="ECO:0000313" key="1">
    <source>
        <dbReference type="EMBL" id="MEE4420901.1"/>
    </source>
</evidence>
<dbReference type="RefSeq" id="WP_330821980.1">
    <property type="nucleotide sequence ID" value="NZ_JAZBJP010000007.1"/>
</dbReference>
<evidence type="ECO:0000313" key="2">
    <source>
        <dbReference type="Proteomes" id="UP001307760"/>
    </source>
</evidence>
<dbReference type="EMBL" id="JAZBJP010000007">
    <property type="protein sequence ID" value="MEE4420901.1"/>
    <property type="molecule type" value="Genomic_DNA"/>
</dbReference>
<reference evidence="1 2" key="1">
    <citation type="submission" date="2023-12" db="EMBL/GenBank/DDBJ databases">
        <title>30 novel species of actinomycetes from the DSMZ collection.</title>
        <authorList>
            <person name="Nouioui I."/>
        </authorList>
    </citation>
    <scope>NUCLEOTIDE SEQUENCE [LARGE SCALE GENOMIC DNA]</scope>
    <source>
        <strain evidence="1 2">DSM 41528</strain>
    </source>
</reference>
<sequence length="136" mass="15688">MGNNTQAISAALKTLADLDEQELEVVLETLAAGAQSTEDRRDHGRLLELYRSFSRRNEFKVGQLVTWKPHMRNRKLPEEGEPAIVVDFLTEPLYSERADEGSPYFREPLDLILAMIDDDGDLLCFHFDSRRFQPYE</sequence>
<accession>A0ABU7NPY4</accession>
<proteinExistence type="predicted"/>